<accession>A0A1A9V4F7</accession>
<keyword evidence="1" id="KW-0472">Membrane</keyword>
<dbReference type="VEuPathDB" id="VectorBase:GAUT025490"/>
<feature type="transmembrane region" description="Helical" evidence="1">
    <location>
        <begin position="55"/>
        <end position="72"/>
    </location>
</feature>
<organism evidence="2 3">
    <name type="scientific">Glossina austeni</name>
    <name type="common">Savannah tsetse fly</name>
    <dbReference type="NCBI Taxonomy" id="7395"/>
    <lineage>
        <taxon>Eukaryota</taxon>
        <taxon>Metazoa</taxon>
        <taxon>Ecdysozoa</taxon>
        <taxon>Arthropoda</taxon>
        <taxon>Hexapoda</taxon>
        <taxon>Insecta</taxon>
        <taxon>Pterygota</taxon>
        <taxon>Neoptera</taxon>
        <taxon>Endopterygota</taxon>
        <taxon>Diptera</taxon>
        <taxon>Brachycera</taxon>
        <taxon>Muscomorpha</taxon>
        <taxon>Hippoboscoidea</taxon>
        <taxon>Glossinidae</taxon>
        <taxon>Glossina</taxon>
    </lineage>
</organism>
<name>A0A1A9V4F7_GLOAU</name>
<evidence type="ECO:0000256" key="1">
    <source>
        <dbReference type="SAM" id="Phobius"/>
    </source>
</evidence>
<dbReference type="EnsemblMetazoa" id="GAUT025490-RA">
    <property type="protein sequence ID" value="GAUT025490-PA"/>
    <property type="gene ID" value="GAUT025490"/>
</dbReference>
<reference evidence="2" key="1">
    <citation type="submission" date="2020-05" db="UniProtKB">
        <authorList>
            <consortium name="EnsemblMetazoa"/>
        </authorList>
    </citation>
    <scope>IDENTIFICATION</scope>
    <source>
        <strain evidence="2">TTRI</strain>
    </source>
</reference>
<keyword evidence="3" id="KW-1185">Reference proteome</keyword>
<keyword evidence="1" id="KW-1133">Transmembrane helix</keyword>
<evidence type="ECO:0000313" key="3">
    <source>
        <dbReference type="Proteomes" id="UP000078200"/>
    </source>
</evidence>
<proteinExistence type="predicted"/>
<dbReference type="Proteomes" id="UP000078200">
    <property type="component" value="Unassembled WGS sequence"/>
</dbReference>
<sequence length="104" mass="11954">MYRFGITNGKALIADIIADNVNKALANETFLAGPTINIWGLTCFKVGLKKKLVTILWYFLTTLNISGFLLALKKPFLPFGFKYFYELVNFRRQDARTLVRTEKQ</sequence>
<evidence type="ECO:0000313" key="2">
    <source>
        <dbReference type="EnsemblMetazoa" id="GAUT025490-PA"/>
    </source>
</evidence>
<keyword evidence="1" id="KW-0812">Transmembrane</keyword>
<protein>
    <submittedName>
        <fullName evidence="2">Uncharacterized protein</fullName>
    </submittedName>
</protein>
<dbReference type="AlphaFoldDB" id="A0A1A9V4F7"/>